<feature type="domain" description="NADH-Ubiquinone oxidoreductase (complex I) chain 5 N-terminal" evidence="18">
    <location>
        <begin position="66"/>
        <end position="116"/>
    </location>
</feature>
<accession>B7SN20</accession>
<dbReference type="GeneID" id="7670193"/>
<evidence type="ECO:0000256" key="9">
    <source>
        <dbReference type="ARBA" id="ARBA00022982"/>
    </source>
</evidence>
<feature type="transmembrane region" description="Helical" evidence="16">
    <location>
        <begin position="405"/>
        <end position="426"/>
    </location>
</feature>
<feature type="transmembrane region" description="Helical" evidence="16">
    <location>
        <begin position="323"/>
        <end position="345"/>
    </location>
</feature>
<evidence type="ECO:0000256" key="12">
    <source>
        <dbReference type="ARBA" id="ARBA00023075"/>
    </source>
</evidence>
<evidence type="ECO:0000256" key="4">
    <source>
        <dbReference type="ARBA" id="ARBA00022448"/>
    </source>
</evidence>
<dbReference type="GO" id="GO:0042773">
    <property type="term" value="P:ATP synthesis coupled electron transport"/>
    <property type="evidence" value="ECO:0007669"/>
    <property type="project" value="InterPro"/>
</dbReference>
<dbReference type="GO" id="GO:0005743">
    <property type="term" value="C:mitochondrial inner membrane"/>
    <property type="evidence" value="ECO:0007669"/>
    <property type="project" value="UniProtKB-SubCell"/>
</dbReference>
<feature type="transmembrane region" description="Helical" evidence="16">
    <location>
        <begin position="452"/>
        <end position="472"/>
    </location>
</feature>
<dbReference type="Pfam" id="PF00361">
    <property type="entry name" value="Proton_antipo_M"/>
    <property type="match status" value="1"/>
</dbReference>
<dbReference type="PANTHER" id="PTHR42829:SF2">
    <property type="entry name" value="NADH-UBIQUINONE OXIDOREDUCTASE CHAIN 5"/>
    <property type="match status" value="1"/>
</dbReference>
<feature type="transmembrane region" description="Helical" evidence="16">
    <location>
        <begin position="239"/>
        <end position="259"/>
    </location>
</feature>
<keyword evidence="10 16" id="KW-1133">Transmembrane helix</keyword>
<dbReference type="InterPro" id="IPR010934">
    <property type="entry name" value="NADH_DH_su5_C"/>
</dbReference>
<dbReference type="EMBL" id="EU443257">
    <property type="protein sequence ID" value="ABZ79350.1"/>
    <property type="molecule type" value="Genomic_DNA"/>
</dbReference>
<protein>
    <recommendedName>
        <fullName evidence="3 16">NADH-ubiquinone oxidoreductase chain 5</fullName>
        <ecNumber evidence="2 16">7.1.1.2</ecNumber>
    </recommendedName>
</protein>
<feature type="transmembrane region" description="Helical" evidence="16">
    <location>
        <begin position="115"/>
        <end position="132"/>
    </location>
</feature>
<dbReference type="InterPro" id="IPR003945">
    <property type="entry name" value="NU5C-like"/>
</dbReference>
<evidence type="ECO:0000259" key="17">
    <source>
        <dbReference type="Pfam" id="PF00361"/>
    </source>
</evidence>
<feature type="transmembrane region" description="Helical" evidence="16">
    <location>
        <begin position="299"/>
        <end position="317"/>
    </location>
</feature>
<evidence type="ECO:0000256" key="10">
    <source>
        <dbReference type="ARBA" id="ARBA00022989"/>
    </source>
</evidence>
<dbReference type="InterPro" id="IPR001516">
    <property type="entry name" value="Proton_antipo_N"/>
</dbReference>
<dbReference type="Pfam" id="PF06455">
    <property type="entry name" value="NADH5_C"/>
    <property type="match status" value="1"/>
</dbReference>
<feature type="transmembrane region" description="Helical" evidence="16">
    <location>
        <begin position="6"/>
        <end position="24"/>
    </location>
</feature>
<keyword evidence="12 16" id="KW-0830">Ubiquinone</keyword>
<keyword evidence="9" id="KW-0249">Electron transport</keyword>
<comment type="function">
    <text evidence="16">Core subunit of the mitochondrial membrane respiratory chain NADH dehydrogenase (Complex I) which catalyzes electron transfer from NADH through the respiratory chain, using ubiquinone as an electron acceptor. Essential for the catalytic activity and assembly of complex I.</text>
</comment>
<feature type="transmembrane region" description="Helical" evidence="16">
    <location>
        <begin position="271"/>
        <end position="292"/>
    </location>
</feature>
<comment type="similarity">
    <text evidence="16">Belongs to the complex I subunit 5 family.</text>
</comment>
<dbReference type="InterPro" id="IPR018393">
    <property type="entry name" value="NADHpl_OxRdtase_5_subgr"/>
</dbReference>
<geneLocation type="mitochondrion" evidence="20"/>
<dbReference type="PRINTS" id="PR01434">
    <property type="entry name" value="NADHDHGNASE5"/>
</dbReference>
<dbReference type="InterPro" id="IPR001750">
    <property type="entry name" value="ND/Mrp_TM"/>
</dbReference>
<feature type="domain" description="NADH:quinone oxidoreductase/Mrp antiporter transmembrane" evidence="17">
    <location>
        <begin position="133"/>
        <end position="416"/>
    </location>
</feature>
<evidence type="ECO:0000256" key="16">
    <source>
        <dbReference type="RuleBase" id="RU003404"/>
    </source>
</evidence>
<feature type="transmembrane region" description="Helical" evidence="16">
    <location>
        <begin position="580"/>
        <end position="600"/>
    </location>
</feature>
<evidence type="ECO:0000256" key="5">
    <source>
        <dbReference type="ARBA" id="ARBA00022660"/>
    </source>
</evidence>
<evidence type="ECO:0000256" key="7">
    <source>
        <dbReference type="ARBA" id="ARBA00022792"/>
    </source>
</evidence>
<dbReference type="RefSeq" id="YP_002791195.1">
    <property type="nucleotide sequence ID" value="NC_012433.1"/>
</dbReference>
<dbReference type="GO" id="GO:0003954">
    <property type="term" value="F:NADH dehydrogenase activity"/>
    <property type="evidence" value="ECO:0007669"/>
    <property type="project" value="TreeGrafter"/>
</dbReference>
<keyword evidence="13 16" id="KW-0496">Mitochondrion</keyword>
<evidence type="ECO:0000256" key="1">
    <source>
        <dbReference type="ARBA" id="ARBA00004448"/>
    </source>
</evidence>
<feature type="transmembrane region" description="Helical" evidence="16">
    <location>
        <begin position="366"/>
        <end position="385"/>
    </location>
</feature>
<evidence type="ECO:0000256" key="15">
    <source>
        <dbReference type="ARBA" id="ARBA00049551"/>
    </source>
</evidence>
<keyword evidence="11 16" id="KW-0520">NAD</keyword>
<sequence length="602" mass="66880">MHSLTHAAIITTMTILLMPVLKMLTKMPTTNTTIVLAVKLAFWASLIQTVLMLNTGMDHTIISMTWFNLTNLPLNLNLMWDIYTLTFTPTALFVTWAIMEFAQWYMTSDPDRNKFFKYLLIFLLAMFTLISTNNLFQLFIGWEGVGIMSFLLIGWWYSRTDANTAALQAIIYNRIGDIGLLISLAWLATTYSSWNTQELFSPTQTNFLLPLLGFILAATGKSAQFGLHPWLPAAMEGPTPVSALLHSSTMVVAGIFLLIRINPLMQHEHLAHTVCLCLGGLTSLFASLCALTQNDIKKIIAFSTTSQLGLMMVTIGLNEPKLAFLHMLTHAFFKAMLFLCSGIIIHTTQDEQDIRKMGSLHKTIPITSSCMTIGNMALMGTPFLSGFFSKDAIIEAMTNSHLNTWALTITTIATALTAAYSTRMIFFTQMNTPRFQSLTQMTETSTTQINPIIRLASGTMISGTLLIALNISTKPQIHTMPMTAKLLAIMVTGLALIITLQLVALTNTQRHPKKTMSMQFSTQLAFFNPLTHRTTTKITLTSSQTLATHLNDQAWLETLGPKALSLINTMTTSLMSQAHLSLIKTYLILFLLTMTTALLLKI</sequence>
<dbReference type="Pfam" id="PF00662">
    <property type="entry name" value="Proton_antipo_N"/>
    <property type="match status" value="1"/>
</dbReference>
<evidence type="ECO:0000259" key="18">
    <source>
        <dbReference type="Pfam" id="PF00662"/>
    </source>
</evidence>
<feature type="transmembrane region" description="Helical" evidence="16">
    <location>
        <begin position="169"/>
        <end position="187"/>
    </location>
</feature>
<keyword evidence="4 16" id="KW-0813">Transport</keyword>
<evidence type="ECO:0000259" key="19">
    <source>
        <dbReference type="Pfam" id="PF06455"/>
    </source>
</evidence>
<feature type="domain" description="NADH dehydrogenase subunit 5 C-terminal" evidence="19">
    <location>
        <begin position="420"/>
        <end position="600"/>
    </location>
</feature>
<dbReference type="NCBIfam" id="TIGR01974">
    <property type="entry name" value="NDH_I_L"/>
    <property type="match status" value="1"/>
</dbReference>
<evidence type="ECO:0000256" key="8">
    <source>
        <dbReference type="ARBA" id="ARBA00022967"/>
    </source>
</evidence>
<evidence type="ECO:0000256" key="14">
    <source>
        <dbReference type="ARBA" id="ARBA00023136"/>
    </source>
</evidence>
<name>B7SN20_BLACI</name>
<evidence type="ECO:0000313" key="20">
    <source>
        <dbReference type="EMBL" id="ABZ79350.1"/>
    </source>
</evidence>
<organism evidence="20">
    <name type="scientific">Blanus cinereus</name>
    <name type="common">Mediterranean worm lizard</name>
    <name type="synonym">Amphisbaena cinerea</name>
    <dbReference type="NCBI Taxonomy" id="227091"/>
    <lineage>
        <taxon>Eukaryota</taxon>
        <taxon>Metazoa</taxon>
        <taxon>Chordata</taxon>
        <taxon>Craniata</taxon>
        <taxon>Vertebrata</taxon>
        <taxon>Euteleostomi</taxon>
        <taxon>Lepidosauria</taxon>
        <taxon>Squamata</taxon>
        <taxon>Bifurcata</taxon>
        <taxon>Unidentata</taxon>
        <taxon>Episquamata</taxon>
        <taxon>Laterata</taxon>
        <taxon>Lacertibaenia</taxon>
        <taxon>Amphisbaenia</taxon>
        <taxon>Blanidae</taxon>
        <taxon>Blanus</taxon>
    </lineage>
</organism>
<keyword evidence="14 16" id="KW-0472">Membrane</keyword>
<keyword evidence="5" id="KW-0679">Respiratory chain</keyword>
<evidence type="ECO:0000256" key="2">
    <source>
        <dbReference type="ARBA" id="ARBA00012944"/>
    </source>
</evidence>
<dbReference type="GO" id="GO:0008137">
    <property type="term" value="F:NADH dehydrogenase (ubiquinone) activity"/>
    <property type="evidence" value="ECO:0007669"/>
    <property type="project" value="UniProtKB-EC"/>
</dbReference>
<gene>
    <name evidence="20" type="primary">ND5</name>
</gene>
<feature type="transmembrane region" description="Helical" evidence="16">
    <location>
        <begin position="36"/>
        <end position="62"/>
    </location>
</feature>
<evidence type="ECO:0000256" key="13">
    <source>
        <dbReference type="ARBA" id="ARBA00023128"/>
    </source>
</evidence>
<keyword evidence="8" id="KW-1278">Translocase</keyword>
<proteinExistence type="inferred from homology"/>
<dbReference type="PANTHER" id="PTHR42829">
    <property type="entry name" value="NADH-UBIQUINONE OXIDOREDUCTASE CHAIN 5"/>
    <property type="match status" value="1"/>
</dbReference>
<feature type="transmembrane region" description="Helical" evidence="16">
    <location>
        <begin position="82"/>
        <end position="103"/>
    </location>
</feature>
<reference evidence="20" key="1">
    <citation type="journal article" date="2008" name="Gene">
        <title>Effect of taxon sampling on recovering the phylogeny of squamate reptiles based on complete mitochondrial genome and nuclear gene sequence data.</title>
        <authorList>
            <person name="Albert E.M."/>
            <person name="San Mauro D."/>
            <person name="Garcia-Paris M."/>
            <person name="Ruber L."/>
            <person name="Zardoya R."/>
        </authorList>
    </citation>
    <scope>NUCLEOTIDE SEQUENCE</scope>
</reference>
<evidence type="ECO:0000256" key="3">
    <source>
        <dbReference type="ARBA" id="ARBA00021096"/>
    </source>
</evidence>
<feature type="transmembrane region" description="Helical" evidence="16">
    <location>
        <begin position="138"/>
        <end position="157"/>
    </location>
</feature>
<comment type="subcellular location">
    <subcellularLocation>
        <location evidence="1">Mitochondrion inner membrane</location>
        <topology evidence="1">Multi-pass membrane protein</topology>
    </subcellularLocation>
</comment>
<feature type="transmembrane region" description="Helical" evidence="16">
    <location>
        <begin position="207"/>
        <end position="227"/>
    </location>
</feature>
<keyword evidence="6 16" id="KW-0812">Transmembrane</keyword>
<dbReference type="GO" id="GO:0015990">
    <property type="term" value="P:electron transport coupled proton transport"/>
    <property type="evidence" value="ECO:0007669"/>
    <property type="project" value="TreeGrafter"/>
</dbReference>
<dbReference type="CTD" id="4540"/>
<evidence type="ECO:0000256" key="6">
    <source>
        <dbReference type="ARBA" id="ARBA00022692"/>
    </source>
</evidence>
<feature type="transmembrane region" description="Helical" evidence="16">
    <location>
        <begin position="484"/>
        <end position="506"/>
    </location>
</feature>
<comment type="catalytic activity">
    <reaction evidence="15 16">
        <text>a ubiquinone + NADH + 5 H(+)(in) = a ubiquinol + NAD(+) + 4 H(+)(out)</text>
        <dbReference type="Rhea" id="RHEA:29091"/>
        <dbReference type="Rhea" id="RHEA-COMP:9565"/>
        <dbReference type="Rhea" id="RHEA-COMP:9566"/>
        <dbReference type="ChEBI" id="CHEBI:15378"/>
        <dbReference type="ChEBI" id="CHEBI:16389"/>
        <dbReference type="ChEBI" id="CHEBI:17976"/>
        <dbReference type="ChEBI" id="CHEBI:57540"/>
        <dbReference type="ChEBI" id="CHEBI:57945"/>
        <dbReference type="EC" id="7.1.1.2"/>
    </reaction>
</comment>
<evidence type="ECO:0000256" key="11">
    <source>
        <dbReference type="ARBA" id="ARBA00023027"/>
    </source>
</evidence>
<dbReference type="EC" id="7.1.1.2" evidence="2 16"/>
<dbReference type="AlphaFoldDB" id="B7SN20"/>
<keyword evidence="7" id="KW-0999">Mitochondrion inner membrane</keyword>